<evidence type="ECO:0000256" key="1">
    <source>
        <dbReference type="ARBA" id="ARBA00022723"/>
    </source>
</evidence>
<sequence>MSYKHEIDADRCKGCGLCVEVCPKNVLEISEQVNTKGYFPAFQARPQDCIFCAICCTMCPDVAISINEIVEHAQKQEQGQG</sequence>
<evidence type="ECO:0000256" key="2">
    <source>
        <dbReference type="ARBA" id="ARBA00023004"/>
    </source>
</evidence>
<evidence type="ECO:0000313" key="5">
    <source>
        <dbReference type="EMBL" id="QTA83117.1"/>
    </source>
</evidence>
<dbReference type="PANTHER" id="PTHR43122:SF2">
    <property type="entry name" value="FERREDOXIN SUBUNIT OF PYRUVATE:FLAVODOXIN OXIDOREDUCTASE"/>
    <property type="match status" value="1"/>
</dbReference>
<dbReference type="PROSITE" id="PS51379">
    <property type="entry name" value="4FE4S_FER_2"/>
    <property type="match status" value="2"/>
</dbReference>
<dbReference type="SUPFAM" id="SSF54862">
    <property type="entry name" value="4Fe-4S ferredoxins"/>
    <property type="match status" value="1"/>
</dbReference>
<evidence type="ECO:0000313" key="6">
    <source>
        <dbReference type="Proteomes" id="UP000663720"/>
    </source>
</evidence>
<dbReference type="InterPro" id="IPR017900">
    <property type="entry name" value="4Fe4S_Fe_S_CS"/>
</dbReference>
<organism evidence="5 6">
    <name type="scientific">Desulfonema limicola</name>
    <dbReference type="NCBI Taxonomy" id="45656"/>
    <lineage>
        <taxon>Bacteria</taxon>
        <taxon>Pseudomonadati</taxon>
        <taxon>Thermodesulfobacteriota</taxon>
        <taxon>Desulfobacteria</taxon>
        <taxon>Desulfobacterales</taxon>
        <taxon>Desulfococcaceae</taxon>
        <taxon>Desulfonema</taxon>
    </lineage>
</organism>
<dbReference type="Gene3D" id="3.30.70.20">
    <property type="match status" value="1"/>
</dbReference>
<feature type="domain" description="4Fe-4S ferredoxin-type" evidence="4">
    <location>
        <begin position="3"/>
        <end position="32"/>
    </location>
</feature>
<feature type="domain" description="4Fe-4S ferredoxin-type" evidence="4">
    <location>
        <begin position="40"/>
        <end position="69"/>
    </location>
</feature>
<evidence type="ECO:0000256" key="3">
    <source>
        <dbReference type="ARBA" id="ARBA00023014"/>
    </source>
</evidence>
<dbReference type="GO" id="GO:0051536">
    <property type="term" value="F:iron-sulfur cluster binding"/>
    <property type="evidence" value="ECO:0007669"/>
    <property type="project" value="UniProtKB-KW"/>
</dbReference>
<dbReference type="AlphaFoldDB" id="A0A975BD20"/>
<dbReference type="RefSeq" id="WP_207688950.1">
    <property type="nucleotide sequence ID" value="NZ_CP061799.1"/>
</dbReference>
<reference evidence="5" key="1">
    <citation type="journal article" date="2021" name="Microb. Physiol.">
        <title>Proteogenomic Insights into the Physiology of Marine, Sulfate-Reducing, Filamentous Desulfonema limicola and Desulfonema magnum.</title>
        <authorList>
            <person name="Schnaars V."/>
            <person name="Wohlbrand L."/>
            <person name="Scheve S."/>
            <person name="Hinrichs C."/>
            <person name="Reinhardt R."/>
            <person name="Rabus R."/>
        </authorList>
    </citation>
    <scope>NUCLEOTIDE SEQUENCE</scope>
    <source>
        <strain evidence="5">5ac10</strain>
    </source>
</reference>
<accession>A0A975BD20</accession>
<dbReference type="Proteomes" id="UP000663720">
    <property type="component" value="Chromosome"/>
</dbReference>
<dbReference type="Pfam" id="PF12838">
    <property type="entry name" value="Fer4_7"/>
    <property type="match status" value="1"/>
</dbReference>
<keyword evidence="1" id="KW-0479">Metal-binding</keyword>
<proteinExistence type="predicted"/>
<evidence type="ECO:0000259" key="4">
    <source>
        <dbReference type="PROSITE" id="PS51379"/>
    </source>
</evidence>
<dbReference type="GO" id="GO:0046872">
    <property type="term" value="F:metal ion binding"/>
    <property type="evidence" value="ECO:0007669"/>
    <property type="project" value="UniProtKB-KW"/>
</dbReference>
<dbReference type="InterPro" id="IPR017896">
    <property type="entry name" value="4Fe4S_Fe-S-bd"/>
</dbReference>
<dbReference type="PROSITE" id="PS00198">
    <property type="entry name" value="4FE4S_FER_1"/>
    <property type="match status" value="1"/>
</dbReference>
<keyword evidence="2" id="KW-0408">Iron</keyword>
<gene>
    <name evidence="5" type="ORF">dnl_55110</name>
</gene>
<protein>
    <submittedName>
        <fullName evidence="5">4Fe-4S ferredoxin iron-sulfur binding domain-containing protein</fullName>
    </submittedName>
</protein>
<dbReference type="PANTHER" id="PTHR43122">
    <property type="entry name" value="FERREDOXIN SUBUNIT OF PYRUVATE:FLAVODOXIN OXIDOREDUCTASE-RELATED"/>
    <property type="match status" value="1"/>
</dbReference>
<keyword evidence="6" id="KW-1185">Reference proteome</keyword>
<dbReference type="KEGG" id="dli:dnl_55110"/>
<dbReference type="EMBL" id="CP061799">
    <property type="protein sequence ID" value="QTA83117.1"/>
    <property type="molecule type" value="Genomic_DNA"/>
</dbReference>
<name>A0A975BD20_9BACT</name>
<keyword evidence="3" id="KW-0411">Iron-sulfur</keyword>